<sequence>MQHLLIAFSGFSRAFQGTQDFTGTAMLYGNNFSRIELKYLLLPPRSALTEAPAGPTPKAFDATATTLLLVATTHKPATLGYRSLAQAPSIFRASLFGSYPGGNFGGNQVLDGSISLSPLHIPKFIDRFVRQNRYGLPSEFPLTSSCSSIVRHLWGRNLYAAHLQAAKTGPWCAAS</sequence>
<proteinExistence type="predicted"/>
<gene>
    <name evidence="1" type="ORF">HPBE_LOCUS25544</name>
</gene>
<keyword evidence="2" id="KW-1185">Reference proteome</keyword>
<name>A0A183GS75_HELPZ</name>
<reference evidence="1 2" key="1">
    <citation type="submission" date="2018-11" db="EMBL/GenBank/DDBJ databases">
        <authorList>
            <consortium name="Pathogen Informatics"/>
        </authorList>
    </citation>
    <scope>NUCLEOTIDE SEQUENCE [LARGE SCALE GENOMIC DNA]</scope>
</reference>
<dbReference type="WBParaSite" id="HPBE_0002554501-mRNA-1">
    <property type="protein sequence ID" value="HPBE_0002554501-mRNA-1"/>
    <property type="gene ID" value="HPBE_0002554501"/>
</dbReference>
<evidence type="ECO:0000313" key="3">
    <source>
        <dbReference type="WBParaSite" id="HPBE_0002554501-mRNA-1"/>
    </source>
</evidence>
<dbReference type="EMBL" id="UZAH01038093">
    <property type="protein sequence ID" value="VDP51986.1"/>
    <property type="molecule type" value="Genomic_DNA"/>
</dbReference>
<dbReference type="Proteomes" id="UP000050761">
    <property type="component" value="Unassembled WGS sequence"/>
</dbReference>
<dbReference type="OrthoDB" id="5856784at2759"/>
<accession>A0A183GS75</accession>
<reference evidence="3" key="2">
    <citation type="submission" date="2019-09" db="UniProtKB">
        <authorList>
            <consortium name="WormBaseParasite"/>
        </authorList>
    </citation>
    <scope>IDENTIFICATION</scope>
</reference>
<evidence type="ECO:0000313" key="1">
    <source>
        <dbReference type="EMBL" id="VDP51986.1"/>
    </source>
</evidence>
<evidence type="ECO:0000313" key="2">
    <source>
        <dbReference type="Proteomes" id="UP000050761"/>
    </source>
</evidence>
<dbReference type="AlphaFoldDB" id="A0A183GS75"/>
<organism evidence="2 3">
    <name type="scientific">Heligmosomoides polygyrus</name>
    <name type="common">Parasitic roundworm</name>
    <dbReference type="NCBI Taxonomy" id="6339"/>
    <lineage>
        <taxon>Eukaryota</taxon>
        <taxon>Metazoa</taxon>
        <taxon>Ecdysozoa</taxon>
        <taxon>Nematoda</taxon>
        <taxon>Chromadorea</taxon>
        <taxon>Rhabditida</taxon>
        <taxon>Rhabditina</taxon>
        <taxon>Rhabditomorpha</taxon>
        <taxon>Strongyloidea</taxon>
        <taxon>Heligmosomidae</taxon>
        <taxon>Heligmosomoides</taxon>
    </lineage>
</organism>
<accession>A0A3P8I963</accession>
<protein>
    <submittedName>
        <fullName evidence="3">Secreted protein</fullName>
    </submittedName>
</protein>